<dbReference type="Pfam" id="PF00445">
    <property type="entry name" value="Ribonuclease_T2"/>
    <property type="match status" value="1"/>
</dbReference>
<proteinExistence type="inferred from homology"/>
<dbReference type="InterPro" id="IPR036430">
    <property type="entry name" value="RNase_T2-like_sf"/>
</dbReference>
<name>A0A841LUH2_9HYPH</name>
<comment type="caution">
    <text evidence="4">The sequence shown here is derived from an EMBL/GenBank/DDBJ whole genome shotgun (WGS) entry which is preliminary data.</text>
</comment>
<dbReference type="PANTHER" id="PTHR11240:SF22">
    <property type="entry name" value="RIBONUCLEASE T2"/>
    <property type="match status" value="1"/>
</dbReference>
<protein>
    <submittedName>
        <fullName evidence="4">Ribonuclease T2</fullName>
        <ecNumber evidence="4">4.6.1.19</ecNumber>
    </submittedName>
</protein>
<dbReference type="InterPro" id="IPR018188">
    <property type="entry name" value="RNase_T2_His_AS_1"/>
</dbReference>
<dbReference type="AlphaFoldDB" id="A0A841LUH2"/>
<comment type="similarity">
    <text evidence="1 2">Belongs to the RNase T2 family.</text>
</comment>
<dbReference type="GO" id="GO:0003723">
    <property type="term" value="F:RNA binding"/>
    <property type="evidence" value="ECO:0007669"/>
    <property type="project" value="InterPro"/>
</dbReference>
<evidence type="ECO:0000313" key="4">
    <source>
        <dbReference type="EMBL" id="MBB6260202.1"/>
    </source>
</evidence>
<dbReference type="Gene3D" id="3.90.730.10">
    <property type="entry name" value="Ribonuclease T2-like"/>
    <property type="match status" value="1"/>
</dbReference>
<dbReference type="InterPro" id="IPR001568">
    <property type="entry name" value="RNase_T2-like"/>
</dbReference>
<dbReference type="PROSITE" id="PS00531">
    <property type="entry name" value="RNASE_T2_2"/>
    <property type="match status" value="1"/>
</dbReference>
<evidence type="ECO:0000313" key="5">
    <source>
        <dbReference type="Proteomes" id="UP000555393"/>
    </source>
</evidence>
<dbReference type="PROSITE" id="PS00530">
    <property type="entry name" value="RNASE_T2_1"/>
    <property type="match status" value="1"/>
</dbReference>
<accession>A0A841LUH2</accession>
<dbReference type="InterPro" id="IPR039378">
    <property type="entry name" value="RNase_T2_prok"/>
</dbReference>
<keyword evidence="5" id="KW-1185">Reference proteome</keyword>
<dbReference type="CDD" id="cd01062">
    <property type="entry name" value="RNase_T2_prok"/>
    <property type="match status" value="1"/>
</dbReference>
<reference evidence="4 5" key="1">
    <citation type="submission" date="2020-08" db="EMBL/GenBank/DDBJ databases">
        <title>Genomic Encyclopedia of Type Strains, Phase IV (KMG-IV): sequencing the most valuable type-strain genomes for metagenomic binning, comparative biology and taxonomic classification.</title>
        <authorList>
            <person name="Goeker M."/>
        </authorList>
    </citation>
    <scope>NUCLEOTIDE SEQUENCE [LARGE SCALE GENOMIC DNA]</scope>
    <source>
        <strain evidence="4 5">DSM 22336</strain>
    </source>
</reference>
<keyword evidence="3" id="KW-0732">Signal</keyword>
<keyword evidence="4" id="KW-0456">Lyase</keyword>
<dbReference type="Proteomes" id="UP000555393">
    <property type="component" value="Unassembled WGS sequence"/>
</dbReference>
<gene>
    <name evidence="4" type="ORF">FHS77_000726</name>
</gene>
<evidence type="ECO:0000256" key="1">
    <source>
        <dbReference type="ARBA" id="ARBA00007469"/>
    </source>
</evidence>
<feature type="signal peptide" evidence="3">
    <location>
        <begin position="1"/>
        <end position="39"/>
    </location>
</feature>
<evidence type="ECO:0000256" key="2">
    <source>
        <dbReference type="RuleBase" id="RU004328"/>
    </source>
</evidence>
<organism evidence="4 5">
    <name type="scientific">Paenochrobactrum gallinarii</name>
    <dbReference type="NCBI Taxonomy" id="643673"/>
    <lineage>
        <taxon>Bacteria</taxon>
        <taxon>Pseudomonadati</taxon>
        <taxon>Pseudomonadota</taxon>
        <taxon>Alphaproteobacteria</taxon>
        <taxon>Hyphomicrobiales</taxon>
        <taxon>Brucellaceae</taxon>
        <taxon>Paenochrobactrum</taxon>
    </lineage>
</organism>
<dbReference type="GO" id="GO:0006401">
    <property type="term" value="P:RNA catabolic process"/>
    <property type="evidence" value="ECO:0007669"/>
    <property type="project" value="TreeGrafter"/>
</dbReference>
<dbReference type="GO" id="GO:0033897">
    <property type="term" value="F:ribonuclease T2 activity"/>
    <property type="evidence" value="ECO:0007669"/>
    <property type="project" value="UniProtKB-EC"/>
</dbReference>
<dbReference type="PANTHER" id="PTHR11240">
    <property type="entry name" value="RIBONUCLEASE T2"/>
    <property type="match status" value="1"/>
</dbReference>
<sequence>MLISRLKQVKSCPWHFKTALKGGLLLISTALLSTSFVQAQEPVLKPDWSLVRPKAQNDNNRLPSDRLPAPSAQQNFDFYVLSLSWSPSFCATDSRGGNSEQCNINRRDGFLVHGLWPQNENGYPKDCAIGSNARQRNYVPRQITASLHDIMPSAGLVRHQWRKHGTCSGLNQEAYFSTLRQAFNKIVIPPSLQNVSTTRSVDPALIEKAFIADNPTMKNNGISVTCKKNYLQEVRICMTKDLQLRSCAAVDRASCRSRSITLPATR</sequence>
<dbReference type="EC" id="4.6.1.19" evidence="4"/>
<dbReference type="SUPFAM" id="SSF55895">
    <property type="entry name" value="Ribonuclease Rh-like"/>
    <property type="match status" value="1"/>
</dbReference>
<evidence type="ECO:0000256" key="3">
    <source>
        <dbReference type="SAM" id="SignalP"/>
    </source>
</evidence>
<dbReference type="InterPro" id="IPR033130">
    <property type="entry name" value="RNase_T2_His_AS_2"/>
</dbReference>
<dbReference type="EMBL" id="JACIIU010000002">
    <property type="protein sequence ID" value="MBB6260202.1"/>
    <property type="molecule type" value="Genomic_DNA"/>
</dbReference>
<dbReference type="RefSeq" id="WP_184220110.1">
    <property type="nucleotide sequence ID" value="NZ_JACIIU010000002.1"/>
</dbReference>
<feature type="chain" id="PRO_5032458769" evidence="3">
    <location>
        <begin position="40"/>
        <end position="266"/>
    </location>
</feature>